<comment type="caution">
    <text evidence="3">The sequence shown here is derived from an EMBL/GenBank/DDBJ whole genome shotgun (WGS) entry which is preliminary data.</text>
</comment>
<name>A0A9N9NGK1_9GLOM</name>
<reference evidence="3" key="1">
    <citation type="submission" date="2021-06" db="EMBL/GenBank/DDBJ databases">
        <authorList>
            <person name="Kallberg Y."/>
            <person name="Tangrot J."/>
            <person name="Rosling A."/>
        </authorList>
    </citation>
    <scope>NUCLEOTIDE SEQUENCE</scope>
    <source>
        <strain evidence="3">FL966</strain>
    </source>
</reference>
<dbReference type="InterPro" id="IPR018289">
    <property type="entry name" value="MULE_transposase_dom"/>
</dbReference>
<evidence type="ECO:0000313" key="3">
    <source>
        <dbReference type="EMBL" id="CAG8735765.1"/>
    </source>
</evidence>
<keyword evidence="1" id="KW-0175">Coiled coil</keyword>
<keyword evidence="4" id="KW-1185">Reference proteome</keyword>
<evidence type="ECO:0000259" key="2">
    <source>
        <dbReference type="Pfam" id="PF10551"/>
    </source>
</evidence>
<dbReference type="Pfam" id="PF10551">
    <property type="entry name" value="MULE"/>
    <property type="match status" value="1"/>
</dbReference>
<evidence type="ECO:0000313" key="4">
    <source>
        <dbReference type="Proteomes" id="UP000789759"/>
    </source>
</evidence>
<feature type="coiled-coil region" evidence="1">
    <location>
        <begin position="10"/>
        <end position="37"/>
    </location>
</feature>
<dbReference type="AlphaFoldDB" id="A0A9N9NGK1"/>
<proteinExistence type="predicted"/>
<dbReference type="Proteomes" id="UP000789759">
    <property type="component" value="Unassembled WGS sequence"/>
</dbReference>
<accession>A0A9N9NGK1</accession>
<feature type="domain" description="MULE transposase" evidence="2">
    <location>
        <begin position="166"/>
        <end position="220"/>
    </location>
</feature>
<protein>
    <submittedName>
        <fullName evidence="3">22336_t:CDS:1</fullName>
    </submittedName>
</protein>
<evidence type="ECO:0000256" key="1">
    <source>
        <dbReference type="SAM" id="Coils"/>
    </source>
</evidence>
<sequence>MFQINLVFHQQKVYASEEEEEENVNNLQKEFEKKINAYVDSDVDTDTGAYMNMNSDAYTEVDAYMEVDADMNIDTDMNMDADMDAYMDLRVDVNTNTDTDTESINNNEIFTIEHIEKHSIKNGFEVVKHRLQKNKRNKVVHHTFECKKSCKYHSQKKADTEDNCESVISDETKETYQWILKCLLCATNGLAPKVLFTNVDPAMIAAIHETILSTKHNYCI</sequence>
<dbReference type="OrthoDB" id="2442204at2759"/>
<gene>
    <name evidence="3" type="ORF">CPELLU_LOCUS13787</name>
</gene>
<organism evidence="3 4">
    <name type="scientific">Cetraspora pellucida</name>
    <dbReference type="NCBI Taxonomy" id="1433469"/>
    <lineage>
        <taxon>Eukaryota</taxon>
        <taxon>Fungi</taxon>
        <taxon>Fungi incertae sedis</taxon>
        <taxon>Mucoromycota</taxon>
        <taxon>Glomeromycotina</taxon>
        <taxon>Glomeromycetes</taxon>
        <taxon>Diversisporales</taxon>
        <taxon>Gigasporaceae</taxon>
        <taxon>Cetraspora</taxon>
    </lineage>
</organism>
<dbReference type="EMBL" id="CAJVQA010015193">
    <property type="protein sequence ID" value="CAG8735765.1"/>
    <property type="molecule type" value="Genomic_DNA"/>
</dbReference>